<dbReference type="GO" id="GO:0060271">
    <property type="term" value="P:cilium assembly"/>
    <property type="evidence" value="ECO:0007669"/>
    <property type="project" value="TreeGrafter"/>
</dbReference>
<dbReference type="PaxDb" id="121845-A0A1S3D698"/>
<feature type="compositionally biased region" description="Basic and acidic residues" evidence="8">
    <location>
        <begin position="72"/>
        <end position="86"/>
    </location>
</feature>
<dbReference type="OMA" id="LRWNIRQ"/>
<dbReference type="PANTHER" id="PTHR34174">
    <property type="entry name" value="HYDROLETHALUS SYNDROME PROTEIN 1"/>
    <property type="match status" value="1"/>
</dbReference>
<dbReference type="KEGG" id="dci:103512201"/>
<evidence type="ECO:0000256" key="6">
    <source>
        <dbReference type="ARBA" id="ARBA00023212"/>
    </source>
</evidence>
<evidence type="ECO:0000256" key="8">
    <source>
        <dbReference type="SAM" id="MobiDB-lite"/>
    </source>
</evidence>
<evidence type="ECO:0000259" key="9">
    <source>
        <dbReference type="Pfam" id="PF15311"/>
    </source>
</evidence>
<dbReference type="RefSeq" id="XP_008475178.1">
    <property type="nucleotide sequence ID" value="XM_008476956.3"/>
</dbReference>
<evidence type="ECO:0000256" key="4">
    <source>
        <dbReference type="ARBA" id="ARBA00022490"/>
    </source>
</evidence>
<evidence type="ECO:0000256" key="2">
    <source>
        <dbReference type="ARBA" id="ARBA00004138"/>
    </source>
</evidence>
<dbReference type="GeneID" id="103512201"/>
<keyword evidence="4" id="KW-0963">Cytoplasm</keyword>
<feature type="compositionally biased region" description="Polar residues" evidence="8">
    <location>
        <begin position="124"/>
        <end position="135"/>
    </location>
</feature>
<comment type="similarity">
    <text evidence="3">Belongs to the HYLS1 family.</text>
</comment>
<comment type="subcellular location">
    <subcellularLocation>
        <location evidence="2">Cell projection</location>
        <location evidence="2">Cilium</location>
    </subcellularLocation>
    <subcellularLocation>
        <location evidence="1">Cytoplasm</location>
        <location evidence="1">Cytoskeleton</location>
        <location evidence="1">Microtubule organizing center</location>
        <location evidence="1">Centrosome</location>
        <location evidence="1">Centriole</location>
    </subcellularLocation>
</comment>
<evidence type="ECO:0000256" key="3">
    <source>
        <dbReference type="ARBA" id="ARBA00010091"/>
    </source>
</evidence>
<feature type="compositionally biased region" description="Low complexity" evidence="8">
    <location>
        <begin position="87"/>
        <end position="114"/>
    </location>
</feature>
<accession>A0A1S3D698</accession>
<dbReference type="Proteomes" id="UP000079169">
    <property type="component" value="Unplaced"/>
</dbReference>
<evidence type="ECO:0000256" key="7">
    <source>
        <dbReference type="ARBA" id="ARBA00023273"/>
    </source>
</evidence>
<evidence type="ECO:0000256" key="5">
    <source>
        <dbReference type="ARBA" id="ARBA00022794"/>
    </source>
</evidence>
<dbReference type="Pfam" id="PF15311">
    <property type="entry name" value="HYLS1_C"/>
    <property type="match status" value="1"/>
</dbReference>
<proteinExistence type="inferred from homology"/>
<dbReference type="InterPro" id="IPR052319">
    <property type="entry name" value="Centriolar_ciliogenesis_assoc"/>
</dbReference>
<gene>
    <name evidence="11" type="primary">LOC103512201</name>
</gene>
<evidence type="ECO:0000313" key="11">
    <source>
        <dbReference type="RefSeq" id="XP_008475178.1"/>
    </source>
</evidence>
<dbReference type="GO" id="GO:0097730">
    <property type="term" value="C:non-motile cilium"/>
    <property type="evidence" value="ECO:0007669"/>
    <property type="project" value="TreeGrafter"/>
</dbReference>
<dbReference type="PANTHER" id="PTHR34174:SF1">
    <property type="entry name" value="CENTRIOLAR AND CILIOGENESIS-ASSOCIATED PROTEIN HYLS1"/>
    <property type="match status" value="1"/>
</dbReference>
<dbReference type="AlphaFoldDB" id="A0A1S3D698"/>
<keyword evidence="7" id="KW-0966">Cell projection</keyword>
<dbReference type="GO" id="GO:0005814">
    <property type="term" value="C:centriole"/>
    <property type="evidence" value="ECO:0007669"/>
    <property type="project" value="UniProtKB-SubCell"/>
</dbReference>
<feature type="region of interest" description="Disordered" evidence="8">
    <location>
        <begin position="51"/>
        <end position="135"/>
    </location>
</feature>
<name>A0A1S3D698_DIACI</name>
<feature type="domain" description="Centriolar and ciliogenesis-associated protein HYLS1 C-terminal" evidence="9">
    <location>
        <begin position="151"/>
        <end position="202"/>
    </location>
</feature>
<keyword evidence="10" id="KW-1185">Reference proteome</keyword>
<keyword evidence="6" id="KW-0206">Cytoskeleton</keyword>
<organism evidence="10 11">
    <name type="scientific">Diaphorina citri</name>
    <name type="common">Asian citrus psyllid</name>
    <dbReference type="NCBI Taxonomy" id="121845"/>
    <lineage>
        <taxon>Eukaryota</taxon>
        <taxon>Metazoa</taxon>
        <taxon>Ecdysozoa</taxon>
        <taxon>Arthropoda</taxon>
        <taxon>Hexapoda</taxon>
        <taxon>Insecta</taxon>
        <taxon>Pterygota</taxon>
        <taxon>Neoptera</taxon>
        <taxon>Paraneoptera</taxon>
        <taxon>Hemiptera</taxon>
        <taxon>Sternorrhyncha</taxon>
        <taxon>Psylloidea</taxon>
        <taxon>Psyllidae</taxon>
        <taxon>Diaphorininae</taxon>
        <taxon>Diaphorina</taxon>
    </lineage>
</organism>
<dbReference type="CTD" id="219844"/>
<protein>
    <submittedName>
        <fullName evidence="11">Hydrolethalus syndrome protein 1 homolog</fullName>
    </submittedName>
</protein>
<sequence length="211" mass="23779">MATSGPPPLELDPKEVLAHLNYLGYHHITGHQLKDFMKDLKKLIRYDQMKSKENATPTSPHKRKSSQHPSTAHHEKPCKLTHDKRSSSLSSSNLTKTSTNSSSLNSCSTTTTDSQQKPLRPIQSKASLKPSSATSVSAPTFIRPWHMRSNSQIHKAGTSSDPVALYQHYKELWKLQPLPGENNRSELRWKIREKMLGCDPPPRLPLTSRRS</sequence>
<evidence type="ECO:0000313" key="10">
    <source>
        <dbReference type="Proteomes" id="UP000079169"/>
    </source>
</evidence>
<dbReference type="InterPro" id="IPR027918">
    <property type="entry name" value="HYLS1_C_dom"/>
</dbReference>
<evidence type="ECO:0000256" key="1">
    <source>
        <dbReference type="ARBA" id="ARBA00004114"/>
    </source>
</evidence>
<reference evidence="11" key="1">
    <citation type="submission" date="2025-08" db="UniProtKB">
        <authorList>
            <consortium name="RefSeq"/>
        </authorList>
    </citation>
    <scope>IDENTIFICATION</scope>
</reference>
<keyword evidence="5" id="KW-0970">Cilium biogenesis/degradation</keyword>